<dbReference type="InterPro" id="IPR019051">
    <property type="entry name" value="Trp_biosyn_TM_oprn/chp"/>
</dbReference>
<sequence length="224" mass="22106">MNRARMKLPAIVLTIIGAGLGLLAWSQTWFDLVLASGAGAHVSAEVIAVPGSVASPAIAALSLAGLALAAALALAGPGIRIVLGVLEVLLGGCLVLAASLSLGDPVGAVSASVTDATGVAGAAPTADLVGTAVATIWPTVAIVAGVLVVVAGLLVLATGTRWPASTRRYRSGLEPDDGDGAGAAADGTADAPERAASDRAIDDWDELSRGDDPTDDTNHPEPNR</sequence>
<dbReference type="Proteomes" id="UP001589667">
    <property type="component" value="Unassembled WGS sequence"/>
</dbReference>
<evidence type="ECO:0000256" key="2">
    <source>
        <dbReference type="SAM" id="Phobius"/>
    </source>
</evidence>
<accession>A0ABV5SQ37</accession>
<keyword evidence="4" id="KW-1185">Reference proteome</keyword>
<organism evidence="3 4">
    <name type="scientific">Agromyces lapidis</name>
    <dbReference type="NCBI Taxonomy" id="279574"/>
    <lineage>
        <taxon>Bacteria</taxon>
        <taxon>Bacillati</taxon>
        <taxon>Actinomycetota</taxon>
        <taxon>Actinomycetes</taxon>
        <taxon>Micrococcales</taxon>
        <taxon>Microbacteriaceae</taxon>
        <taxon>Agromyces</taxon>
    </lineage>
</organism>
<protein>
    <submittedName>
        <fullName evidence="3">Trp biosynthesis-associated membrane protein</fullName>
    </submittedName>
</protein>
<feature type="transmembrane region" description="Helical" evidence="2">
    <location>
        <begin position="54"/>
        <end position="74"/>
    </location>
</feature>
<feature type="transmembrane region" description="Helical" evidence="2">
    <location>
        <begin position="81"/>
        <end position="102"/>
    </location>
</feature>
<reference evidence="3 4" key="1">
    <citation type="submission" date="2024-09" db="EMBL/GenBank/DDBJ databases">
        <authorList>
            <person name="Sun Q."/>
            <person name="Mori K."/>
        </authorList>
    </citation>
    <scope>NUCLEOTIDE SEQUENCE [LARGE SCALE GENOMIC DNA]</scope>
    <source>
        <strain evidence="3 4">JCM 14321</strain>
    </source>
</reference>
<keyword evidence="2" id="KW-1133">Transmembrane helix</keyword>
<evidence type="ECO:0000313" key="3">
    <source>
        <dbReference type="EMBL" id="MFB9642455.1"/>
    </source>
</evidence>
<dbReference type="EMBL" id="JBHMBL010000001">
    <property type="protein sequence ID" value="MFB9642455.1"/>
    <property type="molecule type" value="Genomic_DNA"/>
</dbReference>
<dbReference type="RefSeq" id="WP_157424164.1">
    <property type="nucleotide sequence ID" value="NZ_BAAANI010000001.1"/>
</dbReference>
<keyword evidence="2" id="KW-0472">Membrane</keyword>
<gene>
    <name evidence="3" type="ORF">ACFFQV_09175</name>
</gene>
<evidence type="ECO:0000256" key="1">
    <source>
        <dbReference type="SAM" id="MobiDB-lite"/>
    </source>
</evidence>
<comment type="caution">
    <text evidence="3">The sequence shown here is derived from an EMBL/GenBank/DDBJ whole genome shotgun (WGS) entry which is preliminary data.</text>
</comment>
<feature type="compositionally biased region" description="Basic and acidic residues" evidence="1">
    <location>
        <begin position="191"/>
        <end position="224"/>
    </location>
</feature>
<dbReference type="Pfam" id="PF09534">
    <property type="entry name" value="Trp_oprn_chp"/>
    <property type="match status" value="1"/>
</dbReference>
<proteinExistence type="predicted"/>
<feature type="region of interest" description="Disordered" evidence="1">
    <location>
        <begin position="167"/>
        <end position="224"/>
    </location>
</feature>
<name>A0ABV5SQ37_9MICO</name>
<evidence type="ECO:0000313" key="4">
    <source>
        <dbReference type="Proteomes" id="UP001589667"/>
    </source>
</evidence>
<feature type="transmembrane region" description="Helical" evidence="2">
    <location>
        <begin position="136"/>
        <end position="158"/>
    </location>
</feature>
<keyword evidence="2" id="KW-0812">Transmembrane</keyword>